<reference evidence="13 14" key="1">
    <citation type="submission" date="2020-12" db="EMBL/GenBank/DDBJ databases">
        <title>Novel Thalassolituus-related marine hydrocarbonoclastic bacteria mediated algae-derived hydrocarbons mineralization in twilight zone of the northern South China Sea.</title>
        <authorList>
            <person name="Dong C."/>
        </authorList>
    </citation>
    <scope>NUCLEOTIDE SEQUENCE [LARGE SCALE GENOMIC DNA]</scope>
    <source>
        <strain evidence="13 14">IMCC1826</strain>
    </source>
</reference>
<keyword evidence="7 10" id="KW-0862">Zinc</keyword>
<evidence type="ECO:0000256" key="8">
    <source>
        <dbReference type="ARBA" id="ARBA00022884"/>
    </source>
</evidence>
<feature type="domain" description="CP-type G" evidence="12">
    <location>
        <begin position="103"/>
        <end position="263"/>
    </location>
</feature>
<comment type="subunit">
    <text evidence="10">Monomer. Associates with 30S ribosomal subunit, binds 16S rRNA.</text>
</comment>
<evidence type="ECO:0000313" key="14">
    <source>
        <dbReference type="Proteomes" id="UP000714380"/>
    </source>
</evidence>
<comment type="cofactor">
    <cofactor evidence="10">
        <name>Zn(2+)</name>
        <dbReference type="ChEBI" id="CHEBI:29105"/>
    </cofactor>
    <text evidence="10">Binds 1 zinc ion per subunit.</text>
</comment>
<dbReference type="HAMAP" id="MF_01820">
    <property type="entry name" value="GTPase_RsgA"/>
    <property type="match status" value="1"/>
</dbReference>
<evidence type="ECO:0000313" key="13">
    <source>
        <dbReference type="EMBL" id="MCA6063138.1"/>
    </source>
</evidence>
<keyword evidence="1 10" id="KW-0963">Cytoplasm</keyword>
<dbReference type="PANTHER" id="PTHR32120:SF10">
    <property type="entry name" value="SMALL RIBOSOMAL SUBUNIT BIOGENESIS GTPASE RSGA"/>
    <property type="match status" value="1"/>
</dbReference>
<organism evidence="13 14">
    <name type="scientific">Thalassolituus marinus</name>
    <dbReference type="NCBI Taxonomy" id="671053"/>
    <lineage>
        <taxon>Bacteria</taxon>
        <taxon>Pseudomonadati</taxon>
        <taxon>Pseudomonadota</taxon>
        <taxon>Gammaproteobacteria</taxon>
        <taxon>Oceanospirillales</taxon>
        <taxon>Oceanospirillaceae</taxon>
        <taxon>Thalassolituus</taxon>
    </lineage>
</organism>
<dbReference type="InterPro" id="IPR027417">
    <property type="entry name" value="P-loop_NTPase"/>
</dbReference>
<comment type="function">
    <text evidence="10">One of several proteins that assist in the late maturation steps of the functional core of the 30S ribosomal subunit. Helps release RbfA from mature subunits. May play a role in the assembly of ribosomal proteins into the subunit. Circularly permuted GTPase that catalyzes slow GTP hydrolysis, GTPase activity is stimulated by the 30S ribosomal subunit.</text>
</comment>
<dbReference type="Gene3D" id="1.10.40.50">
    <property type="entry name" value="Probable gtpase engc, domain 3"/>
    <property type="match status" value="1"/>
</dbReference>
<keyword evidence="8 10" id="KW-0694">RNA-binding</keyword>
<keyword evidence="14" id="KW-1185">Reference proteome</keyword>
<protein>
    <recommendedName>
        <fullName evidence="10">Small ribosomal subunit biogenesis GTPase RsgA</fullName>
        <ecNumber evidence="10">3.6.1.-</ecNumber>
    </recommendedName>
</protein>
<dbReference type="EMBL" id="JAEDAH010000026">
    <property type="protein sequence ID" value="MCA6063138.1"/>
    <property type="molecule type" value="Genomic_DNA"/>
</dbReference>
<keyword evidence="3 10" id="KW-0479">Metal-binding</keyword>
<dbReference type="PROSITE" id="PS51721">
    <property type="entry name" value="G_CP"/>
    <property type="match status" value="1"/>
</dbReference>
<evidence type="ECO:0000259" key="11">
    <source>
        <dbReference type="PROSITE" id="PS50936"/>
    </source>
</evidence>
<feature type="domain" description="EngC GTPase" evidence="11">
    <location>
        <begin position="113"/>
        <end position="261"/>
    </location>
</feature>
<comment type="subcellular location">
    <subcellularLocation>
        <location evidence="10">Cytoplasm</location>
    </subcellularLocation>
</comment>
<dbReference type="CDD" id="cd01854">
    <property type="entry name" value="YjeQ_EngC"/>
    <property type="match status" value="1"/>
</dbReference>
<evidence type="ECO:0000256" key="3">
    <source>
        <dbReference type="ARBA" id="ARBA00022723"/>
    </source>
</evidence>
<dbReference type="NCBIfam" id="TIGR00157">
    <property type="entry name" value="ribosome small subunit-dependent GTPase A"/>
    <property type="match status" value="1"/>
</dbReference>
<feature type="binding site" evidence="10">
    <location>
        <begin position="152"/>
        <end position="155"/>
    </location>
    <ligand>
        <name>GTP</name>
        <dbReference type="ChEBI" id="CHEBI:37565"/>
    </ligand>
</feature>
<dbReference type="InterPro" id="IPR010914">
    <property type="entry name" value="RsgA_GTPase_dom"/>
</dbReference>
<keyword evidence="6 10" id="KW-0378">Hydrolase</keyword>
<dbReference type="Gene3D" id="3.40.50.300">
    <property type="entry name" value="P-loop containing nucleotide triphosphate hydrolases"/>
    <property type="match status" value="1"/>
</dbReference>
<dbReference type="Proteomes" id="UP000714380">
    <property type="component" value="Unassembled WGS sequence"/>
</dbReference>
<dbReference type="RefSeq" id="WP_225672826.1">
    <property type="nucleotide sequence ID" value="NZ_JAEDAH010000026.1"/>
</dbReference>
<gene>
    <name evidence="10 13" type="primary">rsgA</name>
    <name evidence="13" type="ORF">I9W95_05895</name>
</gene>
<comment type="similarity">
    <text evidence="10">Belongs to the TRAFAC class YlqF/YawG GTPase family. RsgA subfamily.</text>
</comment>
<feature type="binding site" evidence="10">
    <location>
        <position position="291"/>
    </location>
    <ligand>
        <name>Zn(2+)</name>
        <dbReference type="ChEBI" id="CHEBI:29105"/>
    </ligand>
</feature>
<dbReference type="InterPro" id="IPR004881">
    <property type="entry name" value="Ribosome_biogen_GTPase_RsgA"/>
</dbReference>
<keyword evidence="2 10" id="KW-0690">Ribosome biogenesis</keyword>
<dbReference type="InterPro" id="IPR030378">
    <property type="entry name" value="G_CP_dom"/>
</dbReference>
<proteinExistence type="inferred from homology"/>
<feature type="binding site" evidence="10">
    <location>
        <position position="299"/>
    </location>
    <ligand>
        <name>Zn(2+)</name>
        <dbReference type="ChEBI" id="CHEBI:29105"/>
    </ligand>
</feature>
<evidence type="ECO:0000256" key="1">
    <source>
        <dbReference type="ARBA" id="ARBA00022490"/>
    </source>
</evidence>
<evidence type="ECO:0000256" key="10">
    <source>
        <dbReference type="HAMAP-Rule" id="MF_01820"/>
    </source>
</evidence>
<feature type="binding site" evidence="10">
    <location>
        <begin position="206"/>
        <end position="214"/>
    </location>
    <ligand>
        <name>GTP</name>
        <dbReference type="ChEBI" id="CHEBI:37565"/>
    </ligand>
</feature>
<dbReference type="EC" id="3.6.1.-" evidence="10"/>
<keyword evidence="9 10" id="KW-0342">GTP-binding</keyword>
<dbReference type="SUPFAM" id="SSF52540">
    <property type="entry name" value="P-loop containing nucleoside triphosphate hydrolases"/>
    <property type="match status" value="1"/>
</dbReference>
<accession>A0ABS7ZPK8</accession>
<evidence type="ECO:0000256" key="9">
    <source>
        <dbReference type="ARBA" id="ARBA00023134"/>
    </source>
</evidence>
<evidence type="ECO:0000256" key="2">
    <source>
        <dbReference type="ARBA" id="ARBA00022517"/>
    </source>
</evidence>
<evidence type="ECO:0000256" key="5">
    <source>
        <dbReference type="ARBA" id="ARBA00022741"/>
    </source>
</evidence>
<comment type="caution">
    <text evidence="13">The sequence shown here is derived from an EMBL/GenBank/DDBJ whole genome shotgun (WGS) entry which is preliminary data.</text>
</comment>
<keyword evidence="4 10" id="KW-0699">rRNA-binding</keyword>
<evidence type="ECO:0000256" key="7">
    <source>
        <dbReference type="ARBA" id="ARBA00022833"/>
    </source>
</evidence>
<evidence type="ECO:0000256" key="4">
    <source>
        <dbReference type="ARBA" id="ARBA00022730"/>
    </source>
</evidence>
<dbReference type="Pfam" id="PF03193">
    <property type="entry name" value="RsgA_GTPase"/>
    <property type="match status" value="1"/>
</dbReference>
<sequence>MTSVFQQRQTLGWTSGYQQLTQQTELENIARVIAVDRDSLLLADGAEHFRARVSGSYRYHHAHSHEAPCVGDWVICERGQHDGIALVTECLPRRTHLQRKAAGEAIEVQMIAANADIVVVVQSCHLDFNLHRLERYLVMIAEGGCEPLILLTKTDLVSADDVAQVVDTIRQAGIRCPIQTISNLTGDGLNDFVAQLLPGSTYCFVGSSGVGKSSLTNHLLGRSMQSTQDVSGTGEGRHTTVRRELFVLDNGALIIDNPGMREFGLLGAEAGLEQRFSEVLDGAGECRFRDCTHNNEPGCAVRAALQQAGTEEQFDHYRKLQNETDFNDLNYAQRRQKDRDFGRFLKDVKKNMRKK</sequence>
<keyword evidence="5 10" id="KW-0547">Nucleotide-binding</keyword>
<feature type="binding site" evidence="10">
    <location>
        <position position="286"/>
    </location>
    <ligand>
        <name>Zn(2+)</name>
        <dbReference type="ChEBI" id="CHEBI:29105"/>
    </ligand>
</feature>
<dbReference type="PANTHER" id="PTHR32120">
    <property type="entry name" value="SMALL RIBOSOMAL SUBUNIT BIOGENESIS GTPASE RSGA"/>
    <property type="match status" value="1"/>
</dbReference>
<dbReference type="PROSITE" id="PS50936">
    <property type="entry name" value="ENGC_GTPASE"/>
    <property type="match status" value="1"/>
</dbReference>
<name>A0ABS7ZPK8_9GAMM</name>
<evidence type="ECO:0000256" key="6">
    <source>
        <dbReference type="ARBA" id="ARBA00022801"/>
    </source>
</evidence>
<feature type="binding site" evidence="10">
    <location>
        <position position="293"/>
    </location>
    <ligand>
        <name>Zn(2+)</name>
        <dbReference type="ChEBI" id="CHEBI:29105"/>
    </ligand>
</feature>
<evidence type="ECO:0000259" key="12">
    <source>
        <dbReference type="PROSITE" id="PS51721"/>
    </source>
</evidence>